<sequence>MEIMLIAATILTTITLFPILYFLKIGYSYKLKATIIGMTFIAVICGGMVELNYPVWTAVLLMLGLIFLFMVLMQRRLDQDLSKWQIMK</sequence>
<keyword evidence="1" id="KW-0812">Transmembrane</keyword>
<keyword evidence="1" id="KW-1133">Transmembrane helix</keyword>
<dbReference type="Proteomes" id="UP001238088">
    <property type="component" value="Unassembled WGS sequence"/>
</dbReference>
<protein>
    <submittedName>
        <fullName evidence="2">Uncharacterized protein (DUF983 family)</fullName>
    </submittedName>
</protein>
<keyword evidence="1" id="KW-0472">Membrane</keyword>
<feature type="transmembrane region" description="Helical" evidence="1">
    <location>
        <begin position="30"/>
        <end position="49"/>
    </location>
</feature>
<organism evidence="2 3">
    <name type="scientific">Cytobacillus purgationiresistens</name>
    <dbReference type="NCBI Taxonomy" id="863449"/>
    <lineage>
        <taxon>Bacteria</taxon>
        <taxon>Bacillati</taxon>
        <taxon>Bacillota</taxon>
        <taxon>Bacilli</taxon>
        <taxon>Bacillales</taxon>
        <taxon>Bacillaceae</taxon>
        <taxon>Cytobacillus</taxon>
    </lineage>
</organism>
<evidence type="ECO:0000313" key="2">
    <source>
        <dbReference type="EMBL" id="MDQ0269991.1"/>
    </source>
</evidence>
<accession>A0ABU0AGZ5</accession>
<name>A0ABU0AGZ5_9BACI</name>
<evidence type="ECO:0000256" key="1">
    <source>
        <dbReference type="SAM" id="Phobius"/>
    </source>
</evidence>
<gene>
    <name evidence="2" type="ORF">J2S17_001863</name>
</gene>
<proteinExistence type="predicted"/>
<reference evidence="2 3" key="1">
    <citation type="submission" date="2023-07" db="EMBL/GenBank/DDBJ databases">
        <title>Genomic Encyclopedia of Type Strains, Phase IV (KMG-IV): sequencing the most valuable type-strain genomes for metagenomic binning, comparative biology and taxonomic classification.</title>
        <authorList>
            <person name="Goeker M."/>
        </authorList>
    </citation>
    <scope>NUCLEOTIDE SEQUENCE [LARGE SCALE GENOMIC DNA]</scope>
    <source>
        <strain evidence="2 3">DSM 23494</strain>
    </source>
</reference>
<feature type="transmembrane region" description="Helical" evidence="1">
    <location>
        <begin position="6"/>
        <end position="23"/>
    </location>
</feature>
<feature type="transmembrane region" description="Helical" evidence="1">
    <location>
        <begin position="55"/>
        <end position="73"/>
    </location>
</feature>
<keyword evidence="3" id="KW-1185">Reference proteome</keyword>
<evidence type="ECO:0000313" key="3">
    <source>
        <dbReference type="Proteomes" id="UP001238088"/>
    </source>
</evidence>
<dbReference type="EMBL" id="JAUSUB010000006">
    <property type="protein sequence ID" value="MDQ0269991.1"/>
    <property type="molecule type" value="Genomic_DNA"/>
</dbReference>
<comment type="caution">
    <text evidence="2">The sequence shown here is derived from an EMBL/GenBank/DDBJ whole genome shotgun (WGS) entry which is preliminary data.</text>
</comment>